<feature type="region of interest" description="Disordered" evidence="13">
    <location>
        <begin position="398"/>
        <end position="420"/>
    </location>
</feature>
<dbReference type="Gene3D" id="1.10.10.390">
    <property type="match status" value="1"/>
</dbReference>
<dbReference type="PIRSF" id="PIRSF038084">
    <property type="entry name" value="HAT-B_cat"/>
    <property type="match status" value="1"/>
</dbReference>
<dbReference type="InterPro" id="IPR019467">
    <property type="entry name" value="Hat1_N"/>
</dbReference>
<feature type="active site" description="Proton donor/acceptor" evidence="10">
    <location>
        <position position="261"/>
    </location>
</feature>
<dbReference type="Gene3D" id="3.40.630.30">
    <property type="match status" value="1"/>
</dbReference>
<dbReference type="Proteomes" id="UP000478008">
    <property type="component" value="Unassembled WGS sequence"/>
</dbReference>
<evidence type="ECO:0000256" key="9">
    <source>
        <dbReference type="PIRNR" id="PIRNR038084"/>
    </source>
</evidence>
<evidence type="ECO:0000256" key="8">
    <source>
        <dbReference type="ARBA" id="ARBA00048017"/>
    </source>
</evidence>
<feature type="binding site" evidence="11">
    <location>
        <position position="273"/>
    </location>
    <ligand>
        <name>acetyl-CoA</name>
        <dbReference type="ChEBI" id="CHEBI:57288"/>
    </ligand>
</feature>
<comment type="catalytic activity">
    <reaction evidence="8 9">
        <text>L-lysyl-[protein] + acetyl-CoA = N(6)-acetyl-L-lysyl-[protein] + CoA + H(+)</text>
        <dbReference type="Rhea" id="RHEA:45948"/>
        <dbReference type="Rhea" id="RHEA-COMP:9752"/>
        <dbReference type="Rhea" id="RHEA-COMP:10731"/>
        <dbReference type="ChEBI" id="CHEBI:15378"/>
        <dbReference type="ChEBI" id="CHEBI:29969"/>
        <dbReference type="ChEBI" id="CHEBI:57287"/>
        <dbReference type="ChEBI" id="CHEBI:57288"/>
        <dbReference type="ChEBI" id="CHEBI:61930"/>
        <dbReference type="EC" id="2.3.1.48"/>
    </reaction>
</comment>
<keyword evidence="16" id="KW-1185">Reference proteome</keyword>
<dbReference type="EC" id="2.3.1.48" evidence="3 9"/>
<proteinExistence type="inferred from homology"/>
<keyword evidence="5 9" id="KW-0808">Transferase</keyword>
<sequence>MAELNPTSWTCSSNNALYVSIAEPKGAFTFKPKFTYPIFGEAEQIFGYKDLRMDLAFDCKSLKPFFNYRYSSKMSENVKDIKMQILPFLAEKGKDVVFKDEGKWLDSIDDEKFSIPGDCVEEYKIRSDVLNTYKVFKFNIAKSKGGLKLHRRMQVFVLLYIEAGSYIDDKDPAWDIYCIYKCPKDGSKETFIGFTTTYSYWKYPGHLIYDATDSLNVRYRQKISQFIILPPFQSKRHGQHLYEAVVNDWLKDSSVEEITVEDPSEAFDDLRDRCDMERLLFEHHFLKSLDKLPVTAEWIENVRKQEKMEKRQFARCVEMGLLYLLNEQQKTMKPSGIDGLSQKEIRKLIKARLYKKNRDALADLEKGDMQDKLQTAYQRIRDDYMRILSSVRNTQKNRLSLSKRAGSEVDAGESKKAKAE</sequence>
<protein>
    <recommendedName>
        <fullName evidence="4 9">Histone acetyltransferase type B catalytic subunit</fullName>
        <ecNumber evidence="3 9">2.3.1.48</ecNumber>
    </recommendedName>
</protein>
<feature type="binding site" evidence="11">
    <location>
        <begin position="226"/>
        <end position="228"/>
    </location>
    <ligand>
        <name>acetyl-CoA</name>
        <dbReference type="ChEBI" id="CHEBI:57288"/>
    </ligand>
</feature>
<feature type="site" description="Interaction with histone H4 N-terminus" evidence="12">
    <location>
        <position position="174"/>
    </location>
</feature>
<evidence type="ECO:0000256" key="11">
    <source>
        <dbReference type="PIRSR" id="PIRSR038084-2"/>
    </source>
</evidence>
<evidence type="ECO:0000313" key="15">
    <source>
        <dbReference type="EMBL" id="VUG16423.1"/>
    </source>
</evidence>
<evidence type="ECO:0000256" key="13">
    <source>
        <dbReference type="SAM" id="MobiDB-lite"/>
    </source>
</evidence>
<dbReference type="Pfam" id="PF10394">
    <property type="entry name" value="Hat1_N"/>
    <property type="match status" value="1"/>
</dbReference>
<dbReference type="GO" id="GO:0004402">
    <property type="term" value="F:histone acetyltransferase activity"/>
    <property type="evidence" value="ECO:0007669"/>
    <property type="project" value="UniProtKB-UniRule"/>
</dbReference>
<comment type="subunit">
    <text evidence="9">Component of the HAT-B complex composed of at least HAT1 and HAT2. The HAT-B complex binds to histone H4 tail.</text>
</comment>
<dbReference type="InterPro" id="IPR016181">
    <property type="entry name" value="Acyl_CoA_acyltransferase"/>
</dbReference>
<gene>
    <name evidence="15" type="primary">HAT1</name>
    <name evidence="15" type="ORF">DEBR0S1_16468G</name>
</gene>
<dbReference type="SUPFAM" id="SSF55729">
    <property type="entry name" value="Acyl-CoA N-acyltransferases (Nat)"/>
    <property type="match status" value="1"/>
</dbReference>
<feature type="region of interest" description="Interaction with histone H4 N-terminus" evidence="11">
    <location>
        <begin position="41"/>
        <end position="43"/>
    </location>
</feature>
<dbReference type="GO" id="GO:0031509">
    <property type="term" value="P:subtelomeric heterochromatin formation"/>
    <property type="evidence" value="ECO:0007669"/>
    <property type="project" value="InterPro"/>
</dbReference>
<keyword evidence="7 9" id="KW-0012">Acyltransferase</keyword>
<evidence type="ECO:0000256" key="1">
    <source>
        <dbReference type="ARBA" id="ARBA00004123"/>
    </source>
</evidence>
<evidence type="ECO:0000256" key="7">
    <source>
        <dbReference type="ARBA" id="ARBA00023315"/>
    </source>
</evidence>
<organism evidence="15 16">
    <name type="scientific">Dekkera bruxellensis</name>
    <name type="common">Brettanomyces custersii</name>
    <dbReference type="NCBI Taxonomy" id="5007"/>
    <lineage>
        <taxon>Eukaryota</taxon>
        <taxon>Fungi</taxon>
        <taxon>Dikarya</taxon>
        <taxon>Ascomycota</taxon>
        <taxon>Saccharomycotina</taxon>
        <taxon>Pichiomycetes</taxon>
        <taxon>Pichiales</taxon>
        <taxon>Pichiaceae</taxon>
        <taxon>Brettanomyces</taxon>
    </lineage>
</organism>
<evidence type="ECO:0000256" key="10">
    <source>
        <dbReference type="PIRSR" id="PIRSR038084-1"/>
    </source>
</evidence>
<evidence type="ECO:0000256" key="2">
    <source>
        <dbReference type="ARBA" id="ARBA00010543"/>
    </source>
</evidence>
<evidence type="ECO:0000313" key="16">
    <source>
        <dbReference type="Proteomes" id="UP000478008"/>
    </source>
</evidence>
<keyword evidence="9" id="KW-0963">Cytoplasm</keyword>
<name>A0A7D9GXN2_DEKBR</name>
<comment type="similarity">
    <text evidence="2 9">Belongs to the HAT1 family.</text>
</comment>
<dbReference type="InterPro" id="IPR017380">
    <property type="entry name" value="Hist_AcTrfase_B-typ_cat-su"/>
</dbReference>
<accession>A0A7D9GXN2</accession>
<dbReference type="GO" id="GO:0005634">
    <property type="term" value="C:nucleus"/>
    <property type="evidence" value="ECO:0007669"/>
    <property type="project" value="UniProtKB-SubCell"/>
</dbReference>
<dbReference type="Gene3D" id="3.90.360.10">
    <property type="entry name" value="Histone acetyl transferase 1 (HAT1), N-terminal domain"/>
    <property type="match status" value="1"/>
</dbReference>
<feature type="region of interest" description="Interaction with histone H4 N-terminus" evidence="11">
    <location>
        <begin position="198"/>
        <end position="200"/>
    </location>
</feature>
<dbReference type="EMBL" id="CABFWN010000001">
    <property type="protein sequence ID" value="VUG16423.1"/>
    <property type="molecule type" value="Genomic_DNA"/>
</dbReference>
<dbReference type="PANTHER" id="PTHR12046">
    <property type="entry name" value="HISTONE ACETYLTRANSFERASE TYPE B CATALYTIC SUBUNIT"/>
    <property type="match status" value="1"/>
</dbReference>
<dbReference type="GO" id="GO:0042393">
    <property type="term" value="F:histone binding"/>
    <property type="evidence" value="ECO:0007669"/>
    <property type="project" value="InterPro"/>
</dbReference>
<reference evidence="15 16" key="1">
    <citation type="submission" date="2019-07" db="EMBL/GenBank/DDBJ databases">
        <authorList>
            <person name="Friedrich A."/>
            <person name="Schacherer J."/>
        </authorList>
    </citation>
    <scope>NUCLEOTIDE SEQUENCE [LARGE SCALE GENOMIC DNA]</scope>
</reference>
<evidence type="ECO:0000256" key="5">
    <source>
        <dbReference type="ARBA" id="ARBA00022679"/>
    </source>
</evidence>
<evidence type="ECO:0000256" key="3">
    <source>
        <dbReference type="ARBA" id="ARBA00013184"/>
    </source>
</evidence>
<dbReference type="AlphaFoldDB" id="A0A7D9GXN2"/>
<comment type="function">
    <text evidence="9">Catalytic component of the histone acetylase B (HAT-B) complex. Has intrinsic substrate specificity that modifies lysine in recognition sequence GXGKXG. Involved in DNA double-strand break repair.</text>
</comment>
<keyword evidence="6 9" id="KW-0539">Nucleus</keyword>
<evidence type="ECO:0000259" key="14">
    <source>
        <dbReference type="Pfam" id="PF10394"/>
    </source>
</evidence>
<dbReference type="InterPro" id="IPR037113">
    <property type="entry name" value="Hat1_N_sf"/>
</dbReference>
<dbReference type="GO" id="GO:0000781">
    <property type="term" value="C:chromosome, telomeric region"/>
    <property type="evidence" value="ECO:0007669"/>
    <property type="project" value="GOC"/>
</dbReference>
<dbReference type="Pfam" id="PF21184">
    <property type="entry name" value="HAT1_C_fung"/>
    <property type="match status" value="1"/>
</dbReference>
<dbReference type="GO" id="GO:0005737">
    <property type="term" value="C:cytoplasm"/>
    <property type="evidence" value="ECO:0007669"/>
    <property type="project" value="UniProtKB-SubCell"/>
</dbReference>
<evidence type="ECO:0000256" key="4">
    <source>
        <dbReference type="ARBA" id="ARBA00021268"/>
    </source>
</evidence>
<evidence type="ECO:0000256" key="6">
    <source>
        <dbReference type="ARBA" id="ARBA00023242"/>
    </source>
</evidence>
<comment type="subcellular location">
    <subcellularLocation>
        <location evidence="9">Cytoplasm</location>
    </subcellularLocation>
    <subcellularLocation>
        <location evidence="1 9">Nucleus</location>
    </subcellularLocation>
</comment>
<evidence type="ECO:0000256" key="12">
    <source>
        <dbReference type="PIRSR" id="PIRSR038084-3"/>
    </source>
</evidence>
<feature type="domain" description="Histone acetyl transferase HAT1 N-terminal" evidence="14">
    <location>
        <begin position="9"/>
        <end position="162"/>
    </location>
</feature>
<dbReference type="InterPro" id="IPR013523">
    <property type="entry name" value="Hist_AcTrfase_HAT1_C"/>
</dbReference>